<evidence type="ECO:0000256" key="4">
    <source>
        <dbReference type="ARBA" id="ARBA00022692"/>
    </source>
</evidence>
<keyword evidence="5 7" id="KW-1133">Transmembrane helix</keyword>
<evidence type="ECO:0000256" key="1">
    <source>
        <dbReference type="ARBA" id="ARBA00004651"/>
    </source>
</evidence>
<evidence type="ECO:0000256" key="3">
    <source>
        <dbReference type="ARBA" id="ARBA00022475"/>
    </source>
</evidence>
<evidence type="ECO:0000313" key="10">
    <source>
        <dbReference type="Proteomes" id="UP001597114"/>
    </source>
</evidence>
<organism evidence="9 10">
    <name type="scientific">Pseudonocardia yunnanensis</name>
    <dbReference type="NCBI Taxonomy" id="58107"/>
    <lineage>
        <taxon>Bacteria</taxon>
        <taxon>Bacillati</taxon>
        <taxon>Actinomycetota</taxon>
        <taxon>Actinomycetes</taxon>
        <taxon>Pseudonocardiales</taxon>
        <taxon>Pseudonocardiaceae</taxon>
        <taxon>Pseudonocardia</taxon>
    </lineage>
</organism>
<dbReference type="InterPro" id="IPR045621">
    <property type="entry name" value="BPD_transp_1_N"/>
</dbReference>
<dbReference type="RefSeq" id="WP_344721403.1">
    <property type="nucleotide sequence ID" value="NZ_BAAAUS010000007.1"/>
</dbReference>
<gene>
    <name evidence="9" type="ORF">ACFSJD_09430</name>
</gene>
<dbReference type="PANTHER" id="PTHR43163:SF6">
    <property type="entry name" value="DIPEPTIDE TRANSPORT SYSTEM PERMEASE PROTEIN DPPB-RELATED"/>
    <property type="match status" value="1"/>
</dbReference>
<dbReference type="PROSITE" id="PS50928">
    <property type="entry name" value="ABC_TM1"/>
    <property type="match status" value="1"/>
</dbReference>
<keyword evidence="3" id="KW-1003">Cell membrane</keyword>
<feature type="transmembrane region" description="Helical" evidence="7">
    <location>
        <begin position="134"/>
        <end position="157"/>
    </location>
</feature>
<comment type="caution">
    <text evidence="9">The sequence shown here is derived from an EMBL/GenBank/DDBJ whole genome shotgun (WGS) entry which is preliminary data.</text>
</comment>
<dbReference type="InterPro" id="IPR000515">
    <property type="entry name" value="MetI-like"/>
</dbReference>
<evidence type="ECO:0000256" key="7">
    <source>
        <dbReference type="RuleBase" id="RU363032"/>
    </source>
</evidence>
<feature type="transmembrane region" description="Helical" evidence="7">
    <location>
        <begin position="240"/>
        <end position="262"/>
    </location>
</feature>
<dbReference type="Pfam" id="PF19300">
    <property type="entry name" value="BPD_transp_1_N"/>
    <property type="match status" value="1"/>
</dbReference>
<keyword evidence="10" id="KW-1185">Reference proteome</keyword>
<dbReference type="CDD" id="cd06261">
    <property type="entry name" value="TM_PBP2"/>
    <property type="match status" value="1"/>
</dbReference>
<comment type="subcellular location">
    <subcellularLocation>
        <location evidence="1 7">Cell membrane</location>
        <topology evidence="1 7">Multi-pass membrane protein</topology>
    </subcellularLocation>
</comment>
<dbReference type="InterPro" id="IPR035906">
    <property type="entry name" value="MetI-like_sf"/>
</dbReference>
<feature type="domain" description="ABC transmembrane type-1" evidence="8">
    <location>
        <begin position="95"/>
        <end position="301"/>
    </location>
</feature>
<dbReference type="SUPFAM" id="SSF161098">
    <property type="entry name" value="MetI-like"/>
    <property type="match status" value="1"/>
</dbReference>
<keyword evidence="2 7" id="KW-0813">Transport</keyword>
<evidence type="ECO:0000256" key="6">
    <source>
        <dbReference type="ARBA" id="ARBA00023136"/>
    </source>
</evidence>
<dbReference type="EMBL" id="JBHUCO010000009">
    <property type="protein sequence ID" value="MFD1517708.1"/>
    <property type="molecule type" value="Genomic_DNA"/>
</dbReference>
<feature type="transmembrane region" description="Helical" evidence="7">
    <location>
        <begin position="12"/>
        <end position="30"/>
    </location>
</feature>
<feature type="transmembrane region" description="Helical" evidence="7">
    <location>
        <begin position="97"/>
        <end position="122"/>
    </location>
</feature>
<sequence>MTGLIARRVASIIPVMLIVSFLTFSLTYLVPGDAASVAAGESATPEQIELVRQQLGLDRPFFVQYASWLVQVVQGDLGTSLLSSRPVLASLADALPVTLSLTVLALLLAVVAGLTLGIIAGLRPGTAIDRLSTAVATLGISMPSFWLGLILVSVFAVQLGLAPVAGYVPIAEGGVVGWFQHLLLPAVALGTVTAAEVTRQTRAGVVDVTEQDYIRTAVAKGLPRHLVVVKHTLKNAAIPVVTVFGLQASALIGGAIVIERIFAIPGLGTLAIDSVINQDFPVVQGFVLMITLFVLLVSFLVDTSYLYFNPKVRQS</sequence>
<feature type="transmembrane region" description="Helical" evidence="7">
    <location>
        <begin position="177"/>
        <end position="195"/>
    </location>
</feature>
<keyword evidence="4 7" id="KW-0812">Transmembrane</keyword>
<dbReference type="Gene3D" id="1.10.3720.10">
    <property type="entry name" value="MetI-like"/>
    <property type="match status" value="1"/>
</dbReference>
<dbReference type="PANTHER" id="PTHR43163">
    <property type="entry name" value="DIPEPTIDE TRANSPORT SYSTEM PERMEASE PROTEIN DPPB-RELATED"/>
    <property type="match status" value="1"/>
</dbReference>
<dbReference type="Proteomes" id="UP001597114">
    <property type="component" value="Unassembled WGS sequence"/>
</dbReference>
<name>A0ABW4EQJ6_9PSEU</name>
<dbReference type="Pfam" id="PF00528">
    <property type="entry name" value="BPD_transp_1"/>
    <property type="match status" value="1"/>
</dbReference>
<proteinExistence type="inferred from homology"/>
<protein>
    <submittedName>
        <fullName evidence="9">ABC transporter permease</fullName>
    </submittedName>
</protein>
<keyword evidence="6 7" id="KW-0472">Membrane</keyword>
<evidence type="ECO:0000313" key="9">
    <source>
        <dbReference type="EMBL" id="MFD1517708.1"/>
    </source>
</evidence>
<feature type="transmembrane region" description="Helical" evidence="7">
    <location>
        <begin position="282"/>
        <end position="308"/>
    </location>
</feature>
<reference evidence="10" key="1">
    <citation type="journal article" date="2019" name="Int. J. Syst. Evol. Microbiol.">
        <title>The Global Catalogue of Microorganisms (GCM) 10K type strain sequencing project: providing services to taxonomists for standard genome sequencing and annotation.</title>
        <authorList>
            <consortium name="The Broad Institute Genomics Platform"/>
            <consortium name="The Broad Institute Genome Sequencing Center for Infectious Disease"/>
            <person name="Wu L."/>
            <person name="Ma J."/>
        </authorList>
    </citation>
    <scope>NUCLEOTIDE SEQUENCE [LARGE SCALE GENOMIC DNA]</scope>
    <source>
        <strain evidence="10">CCM 7043</strain>
    </source>
</reference>
<evidence type="ECO:0000259" key="8">
    <source>
        <dbReference type="PROSITE" id="PS50928"/>
    </source>
</evidence>
<comment type="similarity">
    <text evidence="7">Belongs to the binding-protein-dependent transport system permease family.</text>
</comment>
<evidence type="ECO:0000256" key="5">
    <source>
        <dbReference type="ARBA" id="ARBA00022989"/>
    </source>
</evidence>
<evidence type="ECO:0000256" key="2">
    <source>
        <dbReference type="ARBA" id="ARBA00022448"/>
    </source>
</evidence>
<accession>A0ABW4EQJ6</accession>